<dbReference type="Proteomes" id="UP001157502">
    <property type="component" value="Chromosome 23"/>
</dbReference>
<gene>
    <name evidence="1" type="ORF">DPEC_G00260090</name>
</gene>
<proteinExistence type="predicted"/>
<comment type="caution">
    <text evidence="1">The sequence shown here is derived from an EMBL/GenBank/DDBJ whole genome shotgun (WGS) entry which is preliminary data.</text>
</comment>
<organism evidence="1 2">
    <name type="scientific">Dallia pectoralis</name>
    <name type="common">Alaska blackfish</name>
    <dbReference type="NCBI Taxonomy" id="75939"/>
    <lineage>
        <taxon>Eukaryota</taxon>
        <taxon>Metazoa</taxon>
        <taxon>Chordata</taxon>
        <taxon>Craniata</taxon>
        <taxon>Vertebrata</taxon>
        <taxon>Euteleostomi</taxon>
        <taxon>Actinopterygii</taxon>
        <taxon>Neopterygii</taxon>
        <taxon>Teleostei</taxon>
        <taxon>Protacanthopterygii</taxon>
        <taxon>Esociformes</taxon>
        <taxon>Umbridae</taxon>
        <taxon>Dallia</taxon>
    </lineage>
</organism>
<reference evidence="1" key="1">
    <citation type="submission" date="2021-05" db="EMBL/GenBank/DDBJ databases">
        <authorList>
            <person name="Pan Q."/>
            <person name="Jouanno E."/>
            <person name="Zahm M."/>
            <person name="Klopp C."/>
            <person name="Cabau C."/>
            <person name="Louis A."/>
            <person name="Berthelot C."/>
            <person name="Parey E."/>
            <person name="Roest Crollius H."/>
            <person name="Montfort J."/>
            <person name="Robinson-Rechavi M."/>
            <person name="Bouchez O."/>
            <person name="Lampietro C."/>
            <person name="Lopez Roques C."/>
            <person name="Donnadieu C."/>
            <person name="Postlethwait J."/>
            <person name="Bobe J."/>
            <person name="Dillon D."/>
            <person name="Chandos A."/>
            <person name="von Hippel F."/>
            <person name="Guiguen Y."/>
        </authorList>
    </citation>
    <scope>NUCLEOTIDE SEQUENCE</scope>
    <source>
        <strain evidence="1">YG-Jan2019</strain>
    </source>
</reference>
<keyword evidence="2" id="KW-1185">Reference proteome</keyword>
<accession>A0ACC2FRW1</accession>
<evidence type="ECO:0000313" key="1">
    <source>
        <dbReference type="EMBL" id="KAJ7993960.1"/>
    </source>
</evidence>
<protein>
    <submittedName>
        <fullName evidence="1">Uncharacterized protein</fullName>
    </submittedName>
</protein>
<sequence length="199" mass="21991">MDFLQFLSQFGPIHPFPLDHFTWTVLRRLPKDDLASWLYTQMTGGSPMSGGVSQNQGTLKSKFFHTPPFGSQHQPNSVQATFQPNSSHRDNEDNFMDWTEGPQVTTNLNLWQNQVPSCQDEQPMDVDVVDVKHINQSAGTSLATVGPSQSTAATSKKTHRLSQPEAVTKKPLASSRAAPIVDVTIVVDHTGATFKKPVY</sequence>
<feature type="non-terminal residue" evidence="1">
    <location>
        <position position="199"/>
    </location>
</feature>
<evidence type="ECO:0000313" key="2">
    <source>
        <dbReference type="Proteomes" id="UP001157502"/>
    </source>
</evidence>
<name>A0ACC2FRW1_DALPE</name>
<dbReference type="EMBL" id="CM055750">
    <property type="protein sequence ID" value="KAJ7993960.1"/>
    <property type="molecule type" value="Genomic_DNA"/>
</dbReference>